<dbReference type="Proteomes" id="UP000614741">
    <property type="component" value="Unassembled WGS sequence"/>
</dbReference>
<evidence type="ECO:0000256" key="1">
    <source>
        <dbReference type="ARBA" id="ARBA00006226"/>
    </source>
</evidence>
<reference evidence="3 4" key="1">
    <citation type="submission" date="2021-01" db="EMBL/GenBank/DDBJ databases">
        <title>Whole genome shotgun sequence of Cellulomonas phragmiteti NBRC 110785.</title>
        <authorList>
            <person name="Komaki H."/>
            <person name="Tamura T."/>
        </authorList>
    </citation>
    <scope>NUCLEOTIDE SEQUENCE [LARGE SCALE GENOMIC DNA]</scope>
    <source>
        <strain evidence="3 4">NBRC 110785</strain>
    </source>
</reference>
<dbReference type="PANTHER" id="PTHR35601:SF1">
    <property type="entry name" value="TOXIN RELE"/>
    <property type="match status" value="1"/>
</dbReference>
<dbReference type="SUPFAM" id="SSF143011">
    <property type="entry name" value="RelE-like"/>
    <property type="match status" value="1"/>
</dbReference>
<sequence length="88" mass="9743">MRYEVQLAPPARRALAGGLPPAVAAAVIEFLSGPLAEAPFRVGKPLRNELEGKWSARRGEYRVIYTINARVVTVTVLTIAHRRDAYRT</sequence>
<evidence type="ECO:0000256" key="2">
    <source>
        <dbReference type="ARBA" id="ARBA00022649"/>
    </source>
</evidence>
<dbReference type="Gene3D" id="3.30.2310.20">
    <property type="entry name" value="RelE-like"/>
    <property type="match status" value="1"/>
</dbReference>
<proteinExistence type="inferred from homology"/>
<protein>
    <submittedName>
        <fullName evidence="3">Toxin RelG</fullName>
    </submittedName>
</protein>
<comment type="similarity">
    <text evidence="1">Belongs to the RelE toxin family.</text>
</comment>
<name>A0ABQ4DRH4_9CELL</name>
<dbReference type="InterPro" id="IPR007712">
    <property type="entry name" value="RelE/ParE_toxin"/>
</dbReference>
<accession>A0ABQ4DRH4</accession>
<organism evidence="3 4">
    <name type="scientific">Cellulomonas phragmiteti</name>
    <dbReference type="NCBI Taxonomy" id="478780"/>
    <lineage>
        <taxon>Bacteria</taxon>
        <taxon>Bacillati</taxon>
        <taxon>Actinomycetota</taxon>
        <taxon>Actinomycetes</taxon>
        <taxon>Micrococcales</taxon>
        <taxon>Cellulomonadaceae</taxon>
        <taxon>Cellulomonas</taxon>
    </lineage>
</organism>
<dbReference type="EMBL" id="BONP01000052">
    <property type="protein sequence ID" value="GIG41939.1"/>
    <property type="molecule type" value="Genomic_DNA"/>
</dbReference>
<gene>
    <name evidence="3" type="ORF">Cph01nite_37010</name>
</gene>
<dbReference type="PANTHER" id="PTHR35601">
    <property type="entry name" value="TOXIN RELE"/>
    <property type="match status" value="1"/>
</dbReference>
<evidence type="ECO:0000313" key="3">
    <source>
        <dbReference type="EMBL" id="GIG41939.1"/>
    </source>
</evidence>
<dbReference type="InterPro" id="IPR035093">
    <property type="entry name" value="RelE/ParE_toxin_dom_sf"/>
</dbReference>
<dbReference type="RefSeq" id="WP_089800253.1">
    <property type="nucleotide sequence ID" value="NZ_BONP01000052.1"/>
</dbReference>
<keyword evidence="2" id="KW-1277">Toxin-antitoxin system</keyword>
<comment type="caution">
    <text evidence="3">The sequence shown here is derived from an EMBL/GenBank/DDBJ whole genome shotgun (WGS) entry which is preliminary data.</text>
</comment>
<evidence type="ECO:0000313" key="4">
    <source>
        <dbReference type="Proteomes" id="UP000614741"/>
    </source>
</evidence>
<dbReference type="Pfam" id="PF05016">
    <property type="entry name" value="ParE_toxin"/>
    <property type="match status" value="1"/>
</dbReference>
<keyword evidence="4" id="KW-1185">Reference proteome</keyword>